<accession>A0A0L0NPF9</accession>
<gene>
    <name evidence="3" type="ORF">QG37_07736</name>
</gene>
<feature type="domain" description="HORMA" evidence="2">
    <location>
        <begin position="71"/>
        <end position="285"/>
    </location>
</feature>
<evidence type="ECO:0000313" key="4">
    <source>
        <dbReference type="Proteomes" id="UP000037122"/>
    </source>
</evidence>
<dbReference type="Gene3D" id="3.30.900.10">
    <property type="entry name" value="HORMA domain"/>
    <property type="match status" value="1"/>
</dbReference>
<protein>
    <recommendedName>
        <fullName evidence="2">HORMA domain-containing protein</fullName>
    </recommendedName>
</protein>
<evidence type="ECO:0000256" key="1">
    <source>
        <dbReference type="ARBA" id="ARBA00010348"/>
    </source>
</evidence>
<dbReference type="PANTHER" id="PTHR11842">
    <property type="entry name" value="MITOTIC SPINDLE ASSEMBLY CHECKPOINT PROTEIN MAD2"/>
    <property type="match status" value="1"/>
</dbReference>
<dbReference type="InterPro" id="IPR036570">
    <property type="entry name" value="HORMA_dom_sf"/>
</dbReference>
<organism evidence="3 4">
    <name type="scientific">Candidozyma auris</name>
    <name type="common">Yeast</name>
    <name type="synonym">Candida auris</name>
    <dbReference type="NCBI Taxonomy" id="498019"/>
    <lineage>
        <taxon>Eukaryota</taxon>
        <taxon>Fungi</taxon>
        <taxon>Dikarya</taxon>
        <taxon>Ascomycota</taxon>
        <taxon>Saccharomycotina</taxon>
        <taxon>Pichiomycetes</taxon>
        <taxon>Metschnikowiaceae</taxon>
        <taxon>Candidozyma</taxon>
    </lineage>
</organism>
<proteinExistence type="inferred from homology"/>
<comment type="caution">
    <text evidence="3">The sequence shown here is derived from an EMBL/GenBank/DDBJ whole genome shotgun (WGS) entry which is preliminary data.</text>
</comment>
<dbReference type="Proteomes" id="UP000037122">
    <property type="component" value="Unassembled WGS sequence"/>
</dbReference>
<dbReference type="GO" id="GO:0016035">
    <property type="term" value="C:zeta DNA polymerase complex"/>
    <property type="evidence" value="ECO:0007669"/>
    <property type="project" value="TreeGrafter"/>
</dbReference>
<sequence>MRQIVGDKLLKRKRETLSVSLPYLEDQVVGSVPVIKLYQSRADSREQESHIKIPMLVLHLATTWMSSVTLPEALLSLRDFLIVWISQIIYYNHIYPDDAFSKKLYLDLVVYQCRAPALNEYIQKFIVDMLSILVEKDGGGKVHDLVVLLYDEASLHVRHRYIANFSQFSGLKGQLSSLDFLSNPNALKDTHSARINIPYFTRDSINTNLRSLMFFHLEELKRSEAPIPNDLFYKFLLNVEGANLNKVLTQPSPWVRLYSESDDGDTIFVPLGEMSVGFMCFDLHNEYNNH</sequence>
<dbReference type="PROSITE" id="PS50815">
    <property type="entry name" value="HORMA"/>
    <property type="match status" value="1"/>
</dbReference>
<dbReference type="SUPFAM" id="SSF56019">
    <property type="entry name" value="The spindle assembly checkpoint protein mad2"/>
    <property type="match status" value="1"/>
</dbReference>
<dbReference type="PANTHER" id="PTHR11842:SF10">
    <property type="entry name" value="MITOTIC SPINDLE ASSEMBLY CHECKPOINT PROTEIN MAD2B"/>
    <property type="match status" value="1"/>
</dbReference>
<dbReference type="InterPro" id="IPR045091">
    <property type="entry name" value="Mad2-like"/>
</dbReference>
<reference evidence="4" key="1">
    <citation type="journal article" date="2015" name="BMC Genomics">
        <title>Draft genome of a commonly misdiagnosed multidrug resistant pathogen Candida auris.</title>
        <authorList>
            <person name="Chatterjee S."/>
            <person name="Alampalli S.V."/>
            <person name="Nageshan R.K."/>
            <person name="Chettiar S.T."/>
            <person name="Joshi S."/>
            <person name="Tatu U.S."/>
        </authorList>
    </citation>
    <scope>NUCLEOTIDE SEQUENCE [LARGE SCALE GENOMIC DNA]</scope>
    <source>
        <strain evidence="4">6684</strain>
    </source>
</reference>
<dbReference type="Pfam" id="PF02301">
    <property type="entry name" value="HORMA"/>
    <property type="match status" value="1"/>
</dbReference>
<comment type="similarity">
    <text evidence="1">Belongs to the MAD2 family.</text>
</comment>
<name>A0A0L0NPF9_CANAR</name>
<dbReference type="InterPro" id="IPR003511">
    <property type="entry name" value="HORMA_dom"/>
</dbReference>
<evidence type="ECO:0000313" key="3">
    <source>
        <dbReference type="EMBL" id="KND95924.1"/>
    </source>
</evidence>
<dbReference type="VEuPathDB" id="FungiDB:QG37_07736"/>
<dbReference type="AlphaFoldDB" id="A0A0L0NPF9"/>
<evidence type="ECO:0000259" key="2">
    <source>
        <dbReference type="PROSITE" id="PS50815"/>
    </source>
</evidence>
<dbReference type="EMBL" id="LGST01000063">
    <property type="protein sequence ID" value="KND95924.1"/>
    <property type="molecule type" value="Genomic_DNA"/>
</dbReference>